<feature type="compositionally biased region" description="Basic and acidic residues" evidence="1">
    <location>
        <begin position="47"/>
        <end position="57"/>
    </location>
</feature>
<evidence type="ECO:0000313" key="2">
    <source>
        <dbReference type="EMBL" id="MCI85591.1"/>
    </source>
</evidence>
<evidence type="ECO:0000256" key="1">
    <source>
        <dbReference type="SAM" id="MobiDB-lite"/>
    </source>
</evidence>
<dbReference type="Proteomes" id="UP000265520">
    <property type="component" value="Unassembled WGS sequence"/>
</dbReference>
<evidence type="ECO:0000313" key="3">
    <source>
        <dbReference type="Proteomes" id="UP000265520"/>
    </source>
</evidence>
<dbReference type="AlphaFoldDB" id="A0A392VF53"/>
<feature type="non-terminal residue" evidence="2">
    <location>
        <position position="72"/>
    </location>
</feature>
<protein>
    <submittedName>
        <fullName evidence="2">Uncharacterized protein</fullName>
    </submittedName>
</protein>
<accession>A0A392VF53</accession>
<dbReference type="EMBL" id="LXQA011119310">
    <property type="protein sequence ID" value="MCI85591.1"/>
    <property type="molecule type" value="Genomic_DNA"/>
</dbReference>
<organism evidence="2 3">
    <name type="scientific">Trifolium medium</name>
    <dbReference type="NCBI Taxonomy" id="97028"/>
    <lineage>
        <taxon>Eukaryota</taxon>
        <taxon>Viridiplantae</taxon>
        <taxon>Streptophyta</taxon>
        <taxon>Embryophyta</taxon>
        <taxon>Tracheophyta</taxon>
        <taxon>Spermatophyta</taxon>
        <taxon>Magnoliopsida</taxon>
        <taxon>eudicotyledons</taxon>
        <taxon>Gunneridae</taxon>
        <taxon>Pentapetalae</taxon>
        <taxon>rosids</taxon>
        <taxon>fabids</taxon>
        <taxon>Fabales</taxon>
        <taxon>Fabaceae</taxon>
        <taxon>Papilionoideae</taxon>
        <taxon>50 kb inversion clade</taxon>
        <taxon>NPAAA clade</taxon>
        <taxon>Hologalegina</taxon>
        <taxon>IRL clade</taxon>
        <taxon>Trifolieae</taxon>
        <taxon>Trifolium</taxon>
    </lineage>
</organism>
<keyword evidence="3" id="KW-1185">Reference proteome</keyword>
<feature type="region of interest" description="Disordered" evidence="1">
    <location>
        <begin position="40"/>
        <end position="72"/>
    </location>
</feature>
<proteinExistence type="predicted"/>
<reference evidence="2 3" key="1">
    <citation type="journal article" date="2018" name="Front. Plant Sci.">
        <title>Red Clover (Trifolium pratense) and Zigzag Clover (T. medium) - A Picture of Genomic Similarities and Differences.</title>
        <authorList>
            <person name="Dluhosova J."/>
            <person name="Istvanek J."/>
            <person name="Nedelnik J."/>
            <person name="Repkova J."/>
        </authorList>
    </citation>
    <scope>NUCLEOTIDE SEQUENCE [LARGE SCALE GENOMIC DNA]</scope>
    <source>
        <strain evidence="3">cv. 10/8</strain>
        <tissue evidence="2">Leaf</tissue>
    </source>
</reference>
<name>A0A392VF53_9FABA</name>
<feature type="non-terminal residue" evidence="2">
    <location>
        <position position="1"/>
    </location>
</feature>
<sequence length="72" mass="8137">SRDVIVDEKSQWKWSSEATQTATMQLEDGMNDAEITHQPVVDQHQGTNHEEDMHASSDDDDRIQLSSVPTQV</sequence>
<comment type="caution">
    <text evidence="2">The sequence shown here is derived from an EMBL/GenBank/DDBJ whole genome shotgun (WGS) entry which is preliminary data.</text>
</comment>